<dbReference type="InterPro" id="IPR021922">
    <property type="entry name" value="Par3/HAL_N"/>
</dbReference>
<dbReference type="GO" id="GO:0008104">
    <property type="term" value="P:intracellular protein localization"/>
    <property type="evidence" value="ECO:0007669"/>
    <property type="project" value="TreeGrafter"/>
</dbReference>
<dbReference type="Gene3D" id="2.60.40.3330">
    <property type="match status" value="1"/>
</dbReference>
<accession>A0AA36D3M0</accession>
<evidence type="ECO:0000313" key="12">
    <source>
        <dbReference type="EMBL" id="CAJ0579207.1"/>
    </source>
</evidence>
<reference evidence="12" key="1">
    <citation type="submission" date="2023-06" db="EMBL/GenBank/DDBJ databases">
        <authorList>
            <person name="Delattre M."/>
        </authorList>
    </citation>
    <scope>NUCLEOTIDE SEQUENCE</scope>
    <source>
        <strain evidence="12">AF72</strain>
    </source>
</reference>
<comment type="similarity">
    <text evidence="2">Belongs to the PAR3 family.</text>
</comment>
<dbReference type="InterPro" id="IPR038479">
    <property type="entry name" value="Transthyretin-like_sf"/>
</dbReference>
<comment type="subcellular location">
    <subcellularLocation>
        <location evidence="1">Secreted</location>
    </subcellularLocation>
</comment>
<protein>
    <recommendedName>
        <fullName evidence="11">PDZ domain-containing protein</fullName>
    </recommendedName>
</protein>
<feature type="signal peptide" evidence="10">
    <location>
        <begin position="1"/>
        <end position="17"/>
    </location>
</feature>
<feature type="compositionally biased region" description="Low complexity" evidence="9">
    <location>
        <begin position="228"/>
        <end position="238"/>
    </location>
</feature>
<evidence type="ECO:0000256" key="5">
    <source>
        <dbReference type="ARBA" id="ARBA00022618"/>
    </source>
</evidence>
<dbReference type="GO" id="GO:0009986">
    <property type="term" value="C:cell surface"/>
    <property type="evidence" value="ECO:0007669"/>
    <property type="project" value="InterPro"/>
</dbReference>
<dbReference type="Pfam" id="PF01060">
    <property type="entry name" value="TTR-52"/>
    <property type="match status" value="1"/>
</dbReference>
<dbReference type="Pfam" id="PF00595">
    <property type="entry name" value="PDZ"/>
    <property type="match status" value="1"/>
</dbReference>
<evidence type="ECO:0000313" key="13">
    <source>
        <dbReference type="Proteomes" id="UP001177023"/>
    </source>
</evidence>
<dbReference type="GO" id="GO:0051660">
    <property type="term" value="P:establishment of centrosome localization"/>
    <property type="evidence" value="ECO:0007669"/>
    <property type="project" value="TreeGrafter"/>
</dbReference>
<dbReference type="GO" id="GO:0005576">
    <property type="term" value="C:extracellular region"/>
    <property type="evidence" value="ECO:0007669"/>
    <property type="project" value="UniProtKB-SubCell"/>
</dbReference>
<keyword evidence="5" id="KW-0132">Cell division</keyword>
<dbReference type="GO" id="GO:0000226">
    <property type="term" value="P:microtubule cytoskeleton organization"/>
    <property type="evidence" value="ECO:0007669"/>
    <property type="project" value="TreeGrafter"/>
</dbReference>
<dbReference type="InterPro" id="IPR052213">
    <property type="entry name" value="PAR3"/>
</dbReference>
<evidence type="ECO:0000256" key="9">
    <source>
        <dbReference type="SAM" id="MobiDB-lite"/>
    </source>
</evidence>
<feature type="domain" description="PDZ" evidence="11">
    <location>
        <begin position="513"/>
        <end position="584"/>
    </location>
</feature>
<dbReference type="Gene3D" id="3.10.20.90">
    <property type="entry name" value="Phosphatidylinositol 3-kinase Catalytic Subunit, Chain A, domain 1"/>
    <property type="match status" value="1"/>
</dbReference>
<dbReference type="GO" id="GO:0016324">
    <property type="term" value="C:apical plasma membrane"/>
    <property type="evidence" value="ECO:0007669"/>
    <property type="project" value="TreeGrafter"/>
</dbReference>
<dbReference type="GO" id="GO:0005938">
    <property type="term" value="C:cell cortex"/>
    <property type="evidence" value="ECO:0007669"/>
    <property type="project" value="TreeGrafter"/>
</dbReference>
<keyword evidence="13" id="KW-1185">Reference proteome</keyword>
<feature type="region of interest" description="Disordered" evidence="9">
    <location>
        <begin position="224"/>
        <end position="250"/>
    </location>
</feature>
<dbReference type="GO" id="GO:0035091">
    <property type="term" value="F:phosphatidylinositol binding"/>
    <property type="evidence" value="ECO:0007669"/>
    <property type="project" value="TreeGrafter"/>
</dbReference>
<dbReference type="SUPFAM" id="SSF50156">
    <property type="entry name" value="PDZ domain-like"/>
    <property type="match status" value="3"/>
</dbReference>
<dbReference type="AlphaFoldDB" id="A0AA36D3M0"/>
<dbReference type="PROSITE" id="PS50106">
    <property type="entry name" value="PDZ"/>
    <property type="match status" value="2"/>
</dbReference>
<keyword evidence="4" id="KW-0964">Secreted</keyword>
<dbReference type="Proteomes" id="UP001177023">
    <property type="component" value="Unassembled WGS sequence"/>
</dbReference>
<evidence type="ECO:0000256" key="6">
    <source>
        <dbReference type="ARBA" id="ARBA00022729"/>
    </source>
</evidence>
<name>A0AA36D3M0_9BILA</name>
<evidence type="ECO:0000256" key="1">
    <source>
        <dbReference type="ARBA" id="ARBA00004613"/>
    </source>
</evidence>
<dbReference type="PANTHER" id="PTHR16484">
    <property type="entry name" value="PARTITIONING DEFECTIVE 3 RELATED"/>
    <property type="match status" value="1"/>
</dbReference>
<feature type="domain" description="PDZ" evidence="11">
    <location>
        <begin position="389"/>
        <end position="462"/>
    </location>
</feature>
<proteinExistence type="inferred from homology"/>
<comment type="similarity">
    <text evidence="3">Belongs to the nematode transthyretin-like family.</text>
</comment>
<dbReference type="GO" id="GO:0030010">
    <property type="term" value="P:establishment of cell polarity"/>
    <property type="evidence" value="ECO:0007669"/>
    <property type="project" value="TreeGrafter"/>
</dbReference>
<dbReference type="EMBL" id="CATQJA010002655">
    <property type="protein sequence ID" value="CAJ0579207.1"/>
    <property type="molecule type" value="Genomic_DNA"/>
</dbReference>
<organism evidence="12 13">
    <name type="scientific">Mesorhabditis spiculigera</name>
    <dbReference type="NCBI Taxonomy" id="96644"/>
    <lineage>
        <taxon>Eukaryota</taxon>
        <taxon>Metazoa</taxon>
        <taxon>Ecdysozoa</taxon>
        <taxon>Nematoda</taxon>
        <taxon>Chromadorea</taxon>
        <taxon>Rhabditida</taxon>
        <taxon>Rhabditina</taxon>
        <taxon>Rhabditomorpha</taxon>
        <taxon>Rhabditoidea</taxon>
        <taxon>Rhabditidae</taxon>
        <taxon>Mesorhabditinae</taxon>
        <taxon>Mesorhabditis</taxon>
    </lineage>
</organism>
<dbReference type="InterPro" id="IPR001478">
    <property type="entry name" value="PDZ"/>
</dbReference>
<evidence type="ECO:0000259" key="11">
    <source>
        <dbReference type="PROSITE" id="PS50106"/>
    </source>
</evidence>
<gene>
    <name evidence="12" type="ORF">MSPICULIGERA_LOCUS17437</name>
</gene>
<dbReference type="GO" id="GO:0051301">
    <property type="term" value="P:cell division"/>
    <property type="evidence" value="ECO:0007669"/>
    <property type="project" value="UniProtKB-KW"/>
</dbReference>
<dbReference type="InterPro" id="IPR036034">
    <property type="entry name" value="PDZ_sf"/>
</dbReference>
<dbReference type="PANTHER" id="PTHR16484:SF17">
    <property type="entry name" value="BAZOOKA, ISOFORM B"/>
    <property type="match status" value="1"/>
</dbReference>
<dbReference type="GO" id="GO:0043296">
    <property type="term" value="C:apical junction complex"/>
    <property type="evidence" value="ECO:0007669"/>
    <property type="project" value="TreeGrafter"/>
</dbReference>
<sequence length="711" mass="78528">MHSALLLFTAILSVVSAGIWPGHIQSAAATGRLLCNGRPIPGVLVKMKDWDLVDPDDKMDQSQSDMRGGFMLRGWTKEWSNIEPYVAIYHKCNYNGWCARKLKIDLPVEAVTHGSTTPTGIFDVGIIELSRTDRSEVPERCPDMRPRRVTVRIDGLRIVVPLNRDGATIQELIDAASLRFQKATGISASRIQRLELENGGILDPDDIVDDVLNYETEEVLAISDDDPSIPSESSSYYPADTRDKTAIPSTSASSEAFVEIKAFDSTPTLHVRSSKTKAHFGNELLMAEAAPLRSSLRSDKREHNSAPRTVTLSPEVERRLIQTEHRNALERISARKSRISDKFWDAQEKLRDSMSSGSQPGIPRSVSDSNGFVKKPSLIQSIENPFHTIVILANTEELDVGIEITDEFDTPRATPSSAFQITKIDSDGRVGKDGRIRTGDMIVAIDGHSANGLTLLKARALLYELRTRPAPTLTIDRTIQSFHEAEAKVISQKKMALSALQQANSQAVGQTFTITIVRKPNGFGLTVTGRETTKGERLCYIGNVKPDGPAFGQLRSGDRLIKVNGVPTVELQQADIVRRLKETPVGESVTLEISRLLVGGAAWKDGRLLVDDQLISIEDIDLRKFEKNADASEAQRLSLRAKKRQQRRAVQSEYVDAPLNAFPPTWRSIPIHREAPPPPSAATAQRNPSYLSATLLHKDPLRTSPRVSSRL</sequence>
<dbReference type="InterPro" id="IPR001534">
    <property type="entry name" value="Transthyretin-like"/>
</dbReference>
<keyword evidence="6 10" id="KW-0732">Signal</keyword>
<comment type="caution">
    <text evidence="12">The sequence shown here is derived from an EMBL/GenBank/DDBJ whole genome shotgun (WGS) entry which is preliminary data.</text>
</comment>
<evidence type="ECO:0000256" key="7">
    <source>
        <dbReference type="ARBA" id="ARBA00022737"/>
    </source>
</evidence>
<evidence type="ECO:0000256" key="10">
    <source>
        <dbReference type="SAM" id="SignalP"/>
    </source>
</evidence>
<evidence type="ECO:0000256" key="8">
    <source>
        <dbReference type="ARBA" id="ARBA00023306"/>
    </source>
</evidence>
<feature type="chain" id="PRO_5041337752" description="PDZ domain-containing protein" evidence="10">
    <location>
        <begin position="18"/>
        <end position="711"/>
    </location>
</feature>
<evidence type="ECO:0000256" key="2">
    <source>
        <dbReference type="ARBA" id="ARBA00005358"/>
    </source>
</evidence>
<dbReference type="Pfam" id="PF12053">
    <property type="entry name" value="Par3_HAL_N_term"/>
    <property type="match status" value="1"/>
</dbReference>
<dbReference type="SMART" id="SM00228">
    <property type="entry name" value="PDZ"/>
    <property type="match status" value="2"/>
</dbReference>
<dbReference type="Gene3D" id="2.30.42.10">
    <property type="match status" value="3"/>
</dbReference>
<keyword evidence="7" id="KW-0677">Repeat</keyword>
<keyword evidence="8" id="KW-0131">Cell cycle</keyword>
<dbReference type="GO" id="GO:0007155">
    <property type="term" value="P:cell adhesion"/>
    <property type="evidence" value="ECO:0007669"/>
    <property type="project" value="TreeGrafter"/>
</dbReference>
<feature type="non-terminal residue" evidence="12">
    <location>
        <position position="711"/>
    </location>
</feature>
<evidence type="ECO:0000256" key="3">
    <source>
        <dbReference type="ARBA" id="ARBA00010112"/>
    </source>
</evidence>
<dbReference type="GO" id="GO:0005912">
    <property type="term" value="C:adherens junction"/>
    <property type="evidence" value="ECO:0007669"/>
    <property type="project" value="TreeGrafter"/>
</dbReference>
<feature type="region of interest" description="Disordered" evidence="9">
    <location>
        <begin position="350"/>
        <end position="370"/>
    </location>
</feature>
<dbReference type="GO" id="GO:0045197">
    <property type="term" value="P:establishment or maintenance of epithelial cell apical/basal polarity"/>
    <property type="evidence" value="ECO:0007669"/>
    <property type="project" value="TreeGrafter"/>
</dbReference>
<evidence type="ECO:0000256" key="4">
    <source>
        <dbReference type="ARBA" id="ARBA00022525"/>
    </source>
</evidence>